<evidence type="ECO:0000313" key="3">
    <source>
        <dbReference type="EMBL" id="EAY98892.1"/>
    </source>
</evidence>
<protein>
    <recommendedName>
        <fullName evidence="2">Transposase MuDR plant domain-containing protein</fullName>
    </recommendedName>
</protein>
<feature type="domain" description="Transposase MuDR plant" evidence="2">
    <location>
        <begin position="264"/>
        <end position="313"/>
    </location>
</feature>
<gene>
    <name evidence="3" type="ORF">OsI_20847</name>
</gene>
<dbReference type="AlphaFoldDB" id="A2Y732"/>
<dbReference type="Proteomes" id="UP000007015">
    <property type="component" value="Chromosome 5"/>
</dbReference>
<evidence type="ECO:0000256" key="1">
    <source>
        <dbReference type="SAM" id="MobiDB-lite"/>
    </source>
</evidence>
<evidence type="ECO:0000259" key="2">
    <source>
        <dbReference type="Pfam" id="PF03108"/>
    </source>
</evidence>
<feature type="compositionally biased region" description="Basic and acidic residues" evidence="1">
    <location>
        <begin position="244"/>
        <end position="261"/>
    </location>
</feature>
<feature type="region of interest" description="Disordered" evidence="1">
    <location>
        <begin position="191"/>
        <end position="263"/>
    </location>
</feature>
<organism evidence="3 4">
    <name type="scientific">Oryza sativa subsp. indica</name>
    <name type="common">Rice</name>
    <dbReference type="NCBI Taxonomy" id="39946"/>
    <lineage>
        <taxon>Eukaryota</taxon>
        <taxon>Viridiplantae</taxon>
        <taxon>Streptophyta</taxon>
        <taxon>Embryophyta</taxon>
        <taxon>Tracheophyta</taxon>
        <taxon>Spermatophyta</taxon>
        <taxon>Magnoliopsida</taxon>
        <taxon>Liliopsida</taxon>
        <taxon>Poales</taxon>
        <taxon>Poaceae</taxon>
        <taxon>BOP clade</taxon>
        <taxon>Oryzoideae</taxon>
        <taxon>Oryzeae</taxon>
        <taxon>Oryzinae</taxon>
        <taxon>Oryza</taxon>
        <taxon>Oryza sativa</taxon>
    </lineage>
</organism>
<dbReference type="EMBL" id="CM000130">
    <property type="protein sequence ID" value="EAY98892.1"/>
    <property type="molecule type" value="Genomic_DNA"/>
</dbReference>
<keyword evidence="4" id="KW-1185">Reference proteome</keyword>
<dbReference type="Pfam" id="PF03108">
    <property type="entry name" value="DBD_Tnp_Mut"/>
    <property type="match status" value="1"/>
</dbReference>
<dbReference type="InterPro" id="IPR004332">
    <property type="entry name" value="Transposase_MuDR"/>
</dbReference>
<feature type="compositionally biased region" description="Acidic residues" evidence="1">
    <location>
        <begin position="220"/>
        <end position="243"/>
    </location>
</feature>
<reference evidence="3 4" key="1">
    <citation type="journal article" date="2005" name="PLoS Biol.">
        <title>The genomes of Oryza sativa: a history of duplications.</title>
        <authorList>
            <person name="Yu J."/>
            <person name="Wang J."/>
            <person name="Lin W."/>
            <person name="Li S."/>
            <person name="Li H."/>
            <person name="Zhou J."/>
            <person name="Ni P."/>
            <person name="Dong W."/>
            <person name="Hu S."/>
            <person name="Zeng C."/>
            <person name="Zhang J."/>
            <person name="Zhang Y."/>
            <person name="Li R."/>
            <person name="Xu Z."/>
            <person name="Li S."/>
            <person name="Li X."/>
            <person name="Zheng H."/>
            <person name="Cong L."/>
            <person name="Lin L."/>
            <person name="Yin J."/>
            <person name="Geng J."/>
            <person name="Li G."/>
            <person name="Shi J."/>
            <person name="Liu J."/>
            <person name="Lv H."/>
            <person name="Li J."/>
            <person name="Wang J."/>
            <person name="Deng Y."/>
            <person name="Ran L."/>
            <person name="Shi X."/>
            <person name="Wang X."/>
            <person name="Wu Q."/>
            <person name="Li C."/>
            <person name="Ren X."/>
            <person name="Wang J."/>
            <person name="Wang X."/>
            <person name="Li D."/>
            <person name="Liu D."/>
            <person name="Zhang X."/>
            <person name="Ji Z."/>
            <person name="Zhao W."/>
            <person name="Sun Y."/>
            <person name="Zhang Z."/>
            <person name="Bao J."/>
            <person name="Han Y."/>
            <person name="Dong L."/>
            <person name="Ji J."/>
            <person name="Chen P."/>
            <person name="Wu S."/>
            <person name="Liu J."/>
            <person name="Xiao Y."/>
            <person name="Bu D."/>
            <person name="Tan J."/>
            <person name="Yang L."/>
            <person name="Ye C."/>
            <person name="Zhang J."/>
            <person name="Xu J."/>
            <person name="Zhou Y."/>
            <person name="Yu Y."/>
            <person name="Zhang B."/>
            <person name="Zhuang S."/>
            <person name="Wei H."/>
            <person name="Liu B."/>
            <person name="Lei M."/>
            <person name="Yu H."/>
            <person name="Li Y."/>
            <person name="Xu H."/>
            <person name="Wei S."/>
            <person name="He X."/>
            <person name="Fang L."/>
            <person name="Zhang Z."/>
            <person name="Zhang Y."/>
            <person name="Huang X."/>
            <person name="Su Z."/>
            <person name="Tong W."/>
            <person name="Li J."/>
            <person name="Tong Z."/>
            <person name="Li S."/>
            <person name="Ye J."/>
            <person name="Wang L."/>
            <person name="Fang L."/>
            <person name="Lei T."/>
            <person name="Chen C."/>
            <person name="Chen H."/>
            <person name="Xu Z."/>
            <person name="Li H."/>
            <person name="Huang H."/>
            <person name="Zhang F."/>
            <person name="Xu H."/>
            <person name="Li N."/>
            <person name="Zhao C."/>
            <person name="Li S."/>
            <person name="Dong L."/>
            <person name="Huang Y."/>
            <person name="Li L."/>
            <person name="Xi Y."/>
            <person name="Qi Q."/>
            <person name="Li W."/>
            <person name="Zhang B."/>
            <person name="Hu W."/>
            <person name="Zhang Y."/>
            <person name="Tian X."/>
            <person name="Jiao Y."/>
            <person name="Liang X."/>
            <person name="Jin J."/>
            <person name="Gao L."/>
            <person name="Zheng W."/>
            <person name="Hao B."/>
            <person name="Liu S."/>
            <person name="Wang W."/>
            <person name="Yuan L."/>
            <person name="Cao M."/>
            <person name="McDermott J."/>
            <person name="Samudrala R."/>
            <person name="Wang J."/>
            <person name="Wong G.K."/>
            <person name="Yang H."/>
        </authorList>
    </citation>
    <scope>NUCLEOTIDE SEQUENCE [LARGE SCALE GENOMIC DNA]</scope>
    <source>
        <strain evidence="4">cv. 93-11</strain>
    </source>
</reference>
<evidence type="ECO:0000313" key="4">
    <source>
        <dbReference type="Proteomes" id="UP000007015"/>
    </source>
</evidence>
<dbReference type="HOGENOM" id="CLU_069753_0_0_1"/>
<accession>A2Y732</accession>
<proteinExistence type="predicted"/>
<name>A2Y732_ORYSI</name>
<dbReference type="Gramene" id="BGIOSGA020298-TA">
    <property type="protein sequence ID" value="BGIOSGA020298-PA"/>
    <property type="gene ID" value="BGIOSGA020298"/>
</dbReference>
<dbReference type="OMA" id="HEFEYNI"/>
<sequence length="313" mass="35454">MVWNGAGDRPDWLLDEMDPDSSFNLEIRIVARNCRARWFSLNQVVDADRTQFRDLLADLVEKYPHEYGNKVSLFFFCIETKSHILVCNDQDLVEMFAKHRAIRTCLLTVAYHSPSSEPSVIPDWDCSKQSTVNPVQPPFTPSIACPSLVEATSGTLNQFAEHQSTEPYCDETEYLCNPNPMYEHVGVDDEGLYIDMGPNQPPPPTNPQNQGGTEEREGESSGDDDCNETDSDYESSEEDIDDEIKDKEPENMPDAFYDKNDPPMTVGTVYSDMDAFKIALASHAVKHEFNYDIEKSDTGRYRVKCTQRSDGCK</sequence>